<dbReference type="PRINTS" id="PR00320">
    <property type="entry name" value="GPROTEINBRPT"/>
</dbReference>
<dbReference type="EMBL" id="KZ992674">
    <property type="protein sequence ID" value="RKP07775.1"/>
    <property type="molecule type" value="Genomic_DNA"/>
</dbReference>
<dbReference type="GO" id="GO:0000045">
    <property type="term" value="P:autophagosome assembly"/>
    <property type="evidence" value="ECO:0007669"/>
    <property type="project" value="InterPro"/>
</dbReference>
<keyword evidence="1 3" id="KW-0853">WD repeat</keyword>
<dbReference type="STRING" id="78915.A0A4P9XP65"/>
<dbReference type="PANTHER" id="PTHR19878">
    <property type="entry name" value="AUTOPHAGY PROTEIN 16-LIKE"/>
    <property type="match status" value="1"/>
</dbReference>
<dbReference type="GO" id="GO:0034045">
    <property type="term" value="C:phagophore assembly site membrane"/>
    <property type="evidence" value="ECO:0007669"/>
    <property type="project" value="TreeGrafter"/>
</dbReference>
<name>A0A4P9XP65_9FUNG</name>
<dbReference type="InterPro" id="IPR020472">
    <property type="entry name" value="WD40_PAC1"/>
</dbReference>
<keyword evidence="5" id="KW-1185">Reference proteome</keyword>
<dbReference type="SUPFAM" id="SSF50978">
    <property type="entry name" value="WD40 repeat-like"/>
    <property type="match status" value="1"/>
</dbReference>
<evidence type="ECO:0000256" key="3">
    <source>
        <dbReference type="PROSITE-ProRule" id="PRU00221"/>
    </source>
</evidence>
<protein>
    <submittedName>
        <fullName evidence="4">WD40-repeat-containing domain protein</fullName>
    </submittedName>
</protein>
<feature type="repeat" description="WD" evidence="3">
    <location>
        <begin position="143"/>
        <end position="184"/>
    </location>
</feature>
<feature type="repeat" description="WD" evidence="3">
    <location>
        <begin position="200"/>
        <end position="226"/>
    </location>
</feature>
<dbReference type="Proteomes" id="UP000271241">
    <property type="component" value="Unassembled WGS sequence"/>
</dbReference>
<evidence type="ECO:0000313" key="4">
    <source>
        <dbReference type="EMBL" id="RKP07775.1"/>
    </source>
</evidence>
<dbReference type="InterPro" id="IPR001680">
    <property type="entry name" value="WD40_rpt"/>
</dbReference>
<dbReference type="Gene3D" id="2.130.10.10">
    <property type="entry name" value="YVTN repeat-like/Quinoprotein amine dehydrogenase"/>
    <property type="match status" value="2"/>
</dbReference>
<dbReference type="PROSITE" id="PS50082">
    <property type="entry name" value="WD_REPEATS_2"/>
    <property type="match status" value="3"/>
</dbReference>
<dbReference type="InterPro" id="IPR036322">
    <property type="entry name" value="WD40_repeat_dom_sf"/>
</dbReference>
<dbReference type="InterPro" id="IPR019775">
    <property type="entry name" value="WD40_repeat_CS"/>
</dbReference>
<evidence type="ECO:0000313" key="5">
    <source>
        <dbReference type="Proteomes" id="UP000271241"/>
    </source>
</evidence>
<sequence>MDERTRQLVAENRELVERWLKKKNEEAESMNAHLCGQQYHVAVLMTFIVYSMRISPLASVLPTGLGKRIRAHSEAIAAVAASDNGRWVATGSHDHTVKLWDAKTGELMVPWLSPTKDQQLTSVARRGLCPVIGRLYARCHKSLTGHVGKVFSAVFNSHTSQVVSGGHDRAIKIWDLSRGYCTRTIFSVSSCNSVTLGDGDGSTIVSGHMDSVVRLWDARSAKCFKELPSLHTGQITSVAVSSG</sequence>
<feature type="repeat" description="WD" evidence="3">
    <location>
        <begin position="69"/>
        <end position="110"/>
    </location>
</feature>
<dbReference type="PANTHER" id="PTHR19878:SF8">
    <property type="entry name" value="AUTOPHAGY-RELATED 16, ISOFORM F"/>
    <property type="match status" value="1"/>
</dbReference>
<dbReference type="SMART" id="SM00320">
    <property type="entry name" value="WD40"/>
    <property type="match status" value="3"/>
</dbReference>
<accession>A0A4P9XP65</accession>
<dbReference type="PROSITE" id="PS00678">
    <property type="entry name" value="WD_REPEATS_1"/>
    <property type="match status" value="2"/>
</dbReference>
<reference evidence="5" key="1">
    <citation type="journal article" date="2018" name="Nat. Microbiol.">
        <title>Leveraging single-cell genomics to expand the fungal tree of life.</title>
        <authorList>
            <person name="Ahrendt S.R."/>
            <person name="Quandt C.A."/>
            <person name="Ciobanu D."/>
            <person name="Clum A."/>
            <person name="Salamov A."/>
            <person name="Andreopoulos B."/>
            <person name="Cheng J.F."/>
            <person name="Woyke T."/>
            <person name="Pelin A."/>
            <person name="Henrissat B."/>
            <person name="Reynolds N.K."/>
            <person name="Benny G.L."/>
            <person name="Smith M.E."/>
            <person name="James T.Y."/>
            <person name="Grigoriev I.V."/>
        </authorList>
    </citation>
    <scope>NUCLEOTIDE SEQUENCE [LARGE SCALE GENOMIC DNA]</scope>
    <source>
        <strain evidence="5">RSA 1356</strain>
    </source>
</reference>
<gene>
    <name evidence="4" type="ORF">THASP1DRAFT_16578</name>
</gene>
<dbReference type="InterPro" id="IPR015943">
    <property type="entry name" value="WD40/YVTN_repeat-like_dom_sf"/>
</dbReference>
<dbReference type="Pfam" id="PF00400">
    <property type="entry name" value="WD40"/>
    <property type="match status" value="3"/>
</dbReference>
<evidence type="ECO:0000256" key="2">
    <source>
        <dbReference type="ARBA" id="ARBA00022737"/>
    </source>
</evidence>
<dbReference type="GO" id="GO:0034274">
    <property type="term" value="C:Atg12-Atg5-Atg16 complex"/>
    <property type="evidence" value="ECO:0007669"/>
    <property type="project" value="TreeGrafter"/>
</dbReference>
<proteinExistence type="predicted"/>
<dbReference type="InterPro" id="IPR045160">
    <property type="entry name" value="ATG16"/>
</dbReference>
<dbReference type="GO" id="GO:0000421">
    <property type="term" value="C:autophagosome membrane"/>
    <property type="evidence" value="ECO:0007669"/>
    <property type="project" value="TreeGrafter"/>
</dbReference>
<keyword evidence="2" id="KW-0677">Repeat</keyword>
<organism evidence="4 5">
    <name type="scientific">Thamnocephalis sphaerospora</name>
    <dbReference type="NCBI Taxonomy" id="78915"/>
    <lineage>
        <taxon>Eukaryota</taxon>
        <taxon>Fungi</taxon>
        <taxon>Fungi incertae sedis</taxon>
        <taxon>Zoopagomycota</taxon>
        <taxon>Zoopagomycotina</taxon>
        <taxon>Zoopagomycetes</taxon>
        <taxon>Zoopagales</taxon>
        <taxon>Sigmoideomycetaceae</taxon>
        <taxon>Thamnocephalis</taxon>
    </lineage>
</organism>
<dbReference type="GO" id="GO:0043495">
    <property type="term" value="F:protein-membrane adaptor activity"/>
    <property type="evidence" value="ECO:0007669"/>
    <property type="project" value="TreeGrafter"/>
</dbReference>
<dbReference type="PROSITE" id="PS50294">
    <property type="entry name" value="WD_REPEATS_REGION"/>
    <property type="match status" value="2"/>
</dbReference>
<dbReference type="OrthoDB" id="538223at2759"/>
<evidence type="ECO:0000256" key="1">
    <source>
        <dbReference type="ARBA" id="ARBA00022574"/>
    </source>
</evidence>
<dbReference type="AlphaFoldDB" id="A0A4P9XP65"/>